<name>A0A0G1D9D2_9BACT</name>
<evidence type="ECO:0000256" key="4">
    <source>
        <dbReference type="ARBA" id="ARBA00022777"/>
    </source>
</evidence>
<protein>
    <submittedName>
        <fullName evidence="5">Adenylate kinase</fullName>
    </submittedName>
</protein>
<proteinExistence type="predicted"/>
<reference evidence="5 6" key="1">
    <citation type="journal article" date="2015" name="Nature">
        <title>rRNA introns, odd ribosomes, and small enigmatic genomes across a large radiation of phyla.</title>
        <authorList>
            <person name="Brown C.T."/>
            <person name="Hug L.A."/>
            <person name="Thomas B.C."/>
            <person name="Sharon I."/>
            <person name="Castelle C.J."/>
            <person name="Singh A."/>
            <person name="Wilkins M.J."/>
            <person name="Williams K.H."/>
            <person name="Banfield J.F."/>
        </authorList>
    </citation>
    <scope>NUCLEOTIDE SEQUENCE [LARGE SCALE GENOMIC DNA]</scope>
</reference>
<dbReference type="GO" id="GO:0005524">
    <property type="term" value="F:ATP binding"/>
    <property type="evidence" value="ECO:0007669"/>
    <property type="project" value="InterPro"/>
</dbReference>
<evidence type="ECO:0000313" key="6">
    <source>
        <dbReference type="Proteomes" id="UP000033980"/>
    </source>
</evidence>
<dbReference type="SUPFAM" id="SSF52540">
    <property type="entry name" value="P-loop containing nucleoside triphosphate hydrolases"/>
    <property type="match status" value="1"/>
</dbReference>
<dbReference type="PANTHER" id="PTHR23359">
    <property type="entry name" value="NUCLEOTIDE KINASE"/>
    <property type="match status" value="1"/>
</dbReference>
<keyword evidence="3" id="KW-0547">Nucleotide-binding</keyword>
<dbReference type="InterPro" id="IPR000850">
    <property type="entry name" value="Adenylat/UMP-CMP_kin"/>
</dbReference>
<evidence type="ECO:0000256" key="2">
    <source>
        <dbReference type="ARBA" id="ARBA00022727"/>
    </source>
</evidence>
<dbReference type="CDD" id="cd01428">
    <property type="entry name" value="ADK"/>
    <property type="match status" value="1"/>
</dbReference>
<evidence type="ECO:0000313" key="5">
    <source>
        <dbReference type="EMBL" id="KKS94279.1"/>
    </source>
</evidence>
<sequence length="196" mass="22088">MLKNEIITFIGPEGSGKTTLSKKLEGVIDLPCITTGDILRDLAMNDPGQLGEECRAMFATSIYLPGEKFLEVLASRLIKPDLAHGLILDGGLRTLEETKGFHEMLQRVKRVMPMTIFHLVMPDSMSFERLVTGEKARKRDFDTLEGVAGRLAEFHNQLEERLETIRRQEGWRLIEIDATLTLEKVFENVLAEFGLG</sequence>
<dbReference type="Pfam" id="PF00406">
    <property type="entry name" value="ADK"/>
    <property type="match status" value="1"/>
</dbReference>
<evidence type="ECO:0000256" key="3">
    <source>
        <dbReference type="ARBA" id="ARBA00022741"/>
    </source>
</evidence>
<evidence type="ECO:0000256" key="1">
    <source>
        <dbReference type="ARBA" id="ARBA00022679"/>
    </source>
</evidence>
<dbReference type="AlphaFoldDB" id="A0A0G1D9D2"/>
<dbReference type="Gene3D" id="3.40.50.300">
    <property type="entry name" value="P-loop containing nucleotide triphosphate hydrolases"/>
    <property type="match status" value="1"/>
</dbReference>
<keyword evidence="1" id="KW-0808">Transferase</keyword>
<comment type="caution">
    <text evidence="5">The sequence shown here is derived from an EMBL/GenBank/DDBJ whole genome shotgun (WGS) entry which is preliminary data.</text>
</comment>
<dbReference type="GO" id="GO:0009165">
    <property type="term" value="P:nucleotide biosynthetic process"/>
    <property type="evidence" value="ECO:0007669"/>
    <property type="project" value="UniProtKB-KW"/>
</dbReference>
<accession>A0A0G1D9D2</accession>
<keyword evidence="4 5" id="KW-0418">Kinase</keyword>
<gene>
    <name evidence="5" type="ORF">UV68_C0013G0005</name>
</gene>
<organism evidence="5 6">
    <name type="scientific">Candidatus Collierbacteria bacterium GW2011_GWC2_43_12</name>
    <dbReference type="NCBI Taxonomy" id="1618390"/>
    <lineage>
        <taxon>Bacteria</taxon>
        <taxon>Candidatus Collieribacteriota</taxon>
    </lineage>
</organism>
<keyword evidence="2" id="KW-0545">Nucleotide biosynthesis</keyword>
<dbReference type="EMBL" id="LCFK01000013">
    <property type="protein sequence ID" value="KKS94279.1"/>
    <property type="molecule type" value="Genomic_DNA"/>
</dbReference>
<dbReference type="InterPro" id="IPR027417">
    <property type="entry name" value="P-loop_NTPase"/>
</dbReference>
<dbReference type="Proteomes" id="UP000033980">
    <property type="component" value="Unassembled WGS sequence"/>
</dbReference>
<dbReference type="GO" id="GO:0019205">
    <property type="term" value="F:nucleobase-containing compound kinase activity"/>
    <property type="evidence" value="ECO:0007669"/>
    <property type="project" value="InterPro"/>
</dbReference>